<keyword evidence="1" id="KW-0472">Membrane</keyword>
<sequence>MILDLADFITLFGNIGIMILIFVIIIVLLTVALQIGIKAVKGEDSKLGHVFVTGLFIIVLTTVLSFIVGLFADVWIANVVSLLLTFFIIKARHDTTLLGALAALFIFVVMIVIIVVILSFVFLGFWPLLLALLT</sequence>
<dbReference type="KEGG" id="psyt:DSAG12_02868"/>
<dbReference type="RefSeq" id="WP_147663956.1">
    <property type="nucleotide sequence ID" value="NZ_CP042905.2"/>
</dbReference>
<name>A0A5B9DE67_9ARCH</name>
<accession>A0A5B9DE67</accession>
<reference evidence="2 3" key="1">
    <citation type="journal article" date="2020" name="Nature">
        <title>Isolation of an archaeon at the prokaryote-eukaryote interface.</title>
        <authorList>
            <person name="Imachi H."/>
            <person name="Nobu M.K."/>
            <person name="Nakahara N."/>
            <person name="Morono Y."/>
            <person name="Ogawara M."/>
            <person name="Takaki Y."/>
            <person name="Takano Y."/>
            <person name="Uematsu K."/>
            <person name="Ikuta T."/>
            <person name="Ito M."/>
            <person name="Matsui Y."/>
            <person name="Miyazaki M."/>
            <person name="Murata K."/>
            <person name="Saito Y."/>
            <person name="Sakai S."/>
            <person name="Song C."/>
            <person name="Tasumi E."/>
            <person name="Yamanaka Y."/>
            <person name="Yamaguchi T."/>
            <person name="Kamagata Y."/>
            <person name="Tamaki H."/>
            <person name="Takai K."/>
        </authorList>
    </citation>
    <scope>NUCLEOTIDE SEQUENCE [LARGE SCALE GENOMIC DNA]</scope>
    <source>
        <strain evidence="2 3">MK-D1</strain>
    </source>
</reference>
<dbReference type="Proteomes" id="UP000321408">
    <property type="component" value="Chromosome"/>
</dbReference>
<evidence type="ECO:0000256" key="1">
    <source>
        <dbReference type="SAM" id="Phobius"/>
    </source>
</evidence>
<feature type="transmembrane region" description="Helical" evidence="1">
    <location>
        <begin position="98"/>
        <end position="126"/>
    </location>
</feature>
<feature type="transmembrane region" description="Helical" evidence="1">
    <location>
        <begin position="74"/>
        <end position="91"/>
    </location>
</feature>
<dbReference type="AlphaFoldDB" id="A0A5B9DE67"/>
<gene>
    <name evidence="2" type="ORF">DSAG12_02868</name>
</gene>
<proteinExistence type="predicted"/>
<keyword evidence="1" id="KW-1133">Transmembrane helix</keyword>
<dbReference type="EMBL" id="CP042905">
    <property type="protein sequence ID" value="QEE17036.1"/>
    <property type="molecule type" value="Genomic_DNA"/>
</dbReference>
<protein>
    <submittedName>
        <fullName evidence="2">Uncharacterized protein</fullName>
    </submittedName>
</protein>
<feature type="transmembrane region" description="Helical" evidence="1">
    <location>
        <begin position="47"/>
        <end position="68"/>
    </location>
</feature>
<feature type="transmembrane region" description="Helical" evidence="1">
    <location>
        <begin position="12"/>
        <end position="35"/>
    </location>
</feature>
<organism evidence="2 3">
    <name type="scientific">Promethearchaeum syntrophicum</name>
    <dbReference type="NCBI Taxonomy" id="2594042"/>
    <lineage>
        <taxon>Archaea</taxon>
        <taxon>Promethearchaeati</taxon>
        <taxon>Promethearchaeota</taxon>
        <taxon>Promethearchaeia</taxon>
        <taxon>Promethearchaeales</taxon>
        <taxon>Promethearchaeaceae</taxon>
        <taxon>Promethearchaeum</taxon>
    </lineage>
</organism>
<reference evidence="2 3" key="2">
    <citation type="journal article" date="2024" name="Int. J. Syst. Evol. Microbiol.">
        <title>Promethearchaeum syntrophicum gen. nov., sp. nov., an anaerobic, obligately syntrophic archaeon, the first isolate of the lineage 'Asgard' archaea, and proposal of the new archaeal phylum Promethearchaeota phyl. nov. and kingdom Promethearchaeati regn. nov.</title>
        <authorList>
            <person name="Imachi H."/>
            <person name="Nobu M.K."/>
            <person name="Kato S."/>
            <person name="Takaki Y."/>
            <person name="Miyazaki M."/>
            <person name="Miyata M."/>
            <person name="Ogawara M."/>
            <person name="Saito Y."/>
            <person name="Sakai S."/>
            <person name="Tahara Y.O."/>
            <person name="Takano Y."/>
            <person name="Tasumi E."/>
            <person name="Uematsu K."/>
            <person name="Yoshimura T."/>
            <person name="Itoh T."/>
            <person name="Ohkuma M."/>
            <person name="Takai K."/>
        </authorList>
    </citation>
    <scope>NUCLEOTIDE SEQUENCE [LARGE SCALE GENOMIC DNA]</scope>
    <source>
        <strain evidence="2 3">MK-D1</strain>
    </source>
</reference>
<keyword evidence="1" id="KW-0812">Transmembrane</keyword>
<evidence type="ECO:0000313" key="3">
    <source>
        <dbReference type="Proteomes" id="UP000321408"/>
    </source>
</evidence>
<keyword evidence="3" id="KW-1185">Reference proteome</keyword>
<dbReference type="GeneID" id="41330846"/>
<evidence type="ECO:0000313" key="2">
    <source>
        <dbReference type="EMBL" id="QEE17036.1"/>
    </source>
</evidence>